<dbReference type="InterPro" id="IPR003593">
    <property type="entry name" value="AAA+_ATPase"/>
</dbReference>
<evidence type="ECO:0000313" key="3">
    <source>
        <dbReference type="Proteomes" id="UP001501265"/>
    </source>
</evidence>
<dbReference type="EMBL" id="BAABIG010000020">
    <property type="protein sequence ID" value="GAA4794202.1"/>
    <property type="molecule type" value="Genomic_DNA"/>
</dbReference>
<dbReference type="SUPFAM" id="SSF52540">
    <property type="entry name" value="P-loop containing nucleoside triphosphate hydrolases"/>
    <property type="match status" value="1"/>
</dbReference>
<evidence type="ECO:0000259" key="1">
    <source>
        <dbReference type="PROSITE" id="PS50943"/>
    </source>
</evidence>
<feature type="domain" description="HTH cro/C1-type" evidence="1">
    <location>
        <begin position="12"/>
        <end position="67"/>
    </location>
</feature>
<organism evidence="2 3">
    <name type="scientific">Streptomyces ziwulingensis</name>
    <dbReference type="NCBI Taxonomy" id="1045501"/>
    <lineage>
        <taxon>Bacteria</taxon>
        <taxon>Bacillati</taxon>
        <taxon>Actinomycetota</taxon>
        <taxon>Actinomycetes</taxon>
        <taxon>Kitasatosporales</taxon>
        <taxon>Streptomycetaceae</taxon>
        <taxon>Streptomyces</taxon>
    </lineage>
</organism>
<accession>A0ABP9BDT3</accession>
<dbReference type="CDD" id="cd00093">
    <property type="entry name" value="HTH_XRE"/>
    <property type="match status" value="1"/>
</dbReference>
<gene>
    <name evidence="2" type="ORF">GCM10023220_20510</name>
</gene>
<dbReference type="PANTHER" id="PTHR47691">
    <property type="entry name" value="REGULATOR-RELATED"/>
    <property type="match status" value="1"/>
</dbReference>
<dbReference type="InterPro" id="IPR036388">
    <property type="entry name" value="WH-like_DNA-bd_sf"/>
</dbReference>
<protein>
    <recommendedName>
        <fullName evidence="1">HTH cro/C1-type domain-containing protein</fullName>
    </recommendedName>
</protein>
<dbReference type="InterPro" id="IPR027417">
    <property type="entry name" value="P-loop_NTPase"/>
</dbReference>
<dbReference type="PANTHER" id="PTHR47691:SF3">
    <property type="entry name" value="HTH-TYPE TRANSCRIPTIONAL REGULATOR RV0890C-RELATED"/>
    <property type="match status" value="1"/>
</dbReference>
<dbReference type="SMART" id="SM00382">
    <property type="entry name" value="AAA"/>
    <property type="match status" value="1"/>
</dbReference>
<dbReference type="Gene3D" id="3.40.50.300">
    <property type="entry name" value="P-loop containing nucleotide triphosphate hydrolases"/>
    <property type="match status" value="1"/>
</dbReference>
<dbReference type="PROSITE" id="PS50943">
    <property type="entry name" value="HTH_CROC1"/>
    <property type="match status" value="1"/>
</dbReference>
<comment type="caution">
    <text evidence="2">The sequence shown here is derived from an EMBL/GenBank/DDBJ whole genome shotgun (WGS) entry which is preliminary data.</text>
</comment>
<proteinExistence type="predicted"/>
<evidence type="ECO:0000313" key="2">
    <source>
        <dbReference type="EMBL" id="GAA4794202.1"/>
    </source>
</evidence>
<dbReference type="InterPro" id="IPR010982">
    <property type="entry name" value="Lambda_DNA-bd_dom_sf"/>
</dbReference>
<dbReference type="InterPro" id="IPR001387">
    <property type="entry name" value="Cro/C1-type_HTH"/>
</dbReference>
<name>A0ABP9BDT3_9ACTN</name>
<dbReference type="Proteomes" id="UP001501265">
    <property type="component" value="Unassembled WGS sequence"/>
</dbReference>
<keyword evidence="3" id="KW-1185">Reference proteome</keyword>
<dbReference type="SMART" id="SM00530">
    <property type="entry name" value="HTH_XRE"/>
    <property type="match status" value="1"/>
</dbReference>
<dbReference type="Gene3D" id="1.10.10.10">
    <property type="entry name" value="Winged helix-like DNA-binding domain superfamily/Winged helix DNA-binding domain"/>
    <property type="match status" value="1"/>
</dbReference>
<reference evidence="3" key="1">
    <citation type="journal article" date="2019" name="Int. J. Syst. Evol. Microbiol.">
        <title>The Global Catalogue of Microorganisms (GCM) 10K type strain sequencing project: providing services to taxonomists for standard genome sequencing and annotation.</title>
        <authorList>
            <consortium name="The Broad Institute Genomics Platform"/>
            <consortium name="The Broad Institute Genome Sequencing Center for Infectious Disease"/>
            <person name="Wu L."/>
            <person name="Ma J."/>
        </authorList>
    </citation>
    <scope>NUCLEOTIDE SEQUENCE [LARGE SCALE GENOMIC DNA]</scope>
    <source>
        <strain evidence="3">JCM 18081</strain>
    </source>
</reference>
<dbReference type="Pfam" id="PF13560">
    <property type="entry name" value="HTH_31"/>
    <property type="match status" value="1"/>
</dbReference>
<sequence length="477" mass="50908">MNEDIPTFGSVLRDMRLAASLTIEGLSERSGVSVRAIGDLERGRRAAPQRRTVTALARGLGLTEPDRERLLGAVRAGRDRTPAHSPLGIRALPSGIPDFTGRERELSWLTAAAEQAVRALTAPGGARSRPAFGTYPVVAAVSGPPGTGKTALALHAARSLAHHFPDGQLLVDLRGLDRDAPGPDEIMLGVLRALRVADRELAEAGPRGRLELYRQVLADRRLLLVLDNARDETQVRPLLPGAGAGLVVVTSRRMLTGLESVRRLALGDLDPRAATAFLTALVGEERAAADPGALARVARYCGHLPLALRAAGDWLAARTGVSVDRFADRLAPDEGRLAALAAGGTDLTAAFGLSYRRLTPAGARLFRRLALVPDPDITAAGAAQLSGQHLFAVEDTLEELVEAGLLGVEGDRYRLHDLLRLYARTRLTAEEEPADIDRAQAALYGWLHRPPPAAGRWFCTLSACFLPGGRGDELLGW</sequence>
<dbReference type="SUPFAM" id="SSF47413">
    <property type="entry name" value="lambda repressor-like DNA-binding domains"/>
    <property type="match status" value="1"/>
</dbReference>
<dbReference type="PRINTS" id="PR00364">
    <property type="entry name" value="DISEASERSIST"/>
</dbReference>
<dbReference type="RefSeq" id="WP_345618925.1">
    <property type="nucleotide sequence ID" value="NZ_BAABIG010000020.1"/>
</dbReference>
<dbReference type="Gene3D" id="1.10.260.40">
    <property type="entry name" value="lambda repressor-like DNA-binding domains"/>
    <property type="match status" value="1"/>
</dbReference>